<dbReference type="PANTHER" id="PTHR24320">
    <property type="entry name" value="RETINOL DEHYDROGENASE"/>
    <property type="match status" value="1"/>
</dbReference>
<name>W6MFR9_9ASCO</name>
<dbReference type="OrthoDB" id="191139at2759"/>
<evidence type="ECO:0000256" key="1">
    <source>
        <dbReference type="ARBA" id="ARBA00006484"/>
    </source>
</evidence>
<dbReference type="Gene3D" id="3.40.50.720">
    <property type="entry name" value="NAD(P)-binding Rossmann-like Domain"/>
    <property type="match status" value="1"/>
</dbReference>
<sequence>MPEYSLVSTGLSSGIGAFARTYIDKNSEKFHHVLVCRDPGKVVKKANLTTVKCNLSSVASTKQALEEIERLVQEGKIPPIKVVLFNAGVSHMTRTTSSKDGFEETFHVNVISPYLFARQLIPSLENSTEGRFSVTGSNTHFGD</sequence>
<dbReference type="STRING" id="1382522.W6MFR9"/>
<accession>W6MFR9</accession>
<reference evidence="3" key="1">
    <citation type="submission" date="2013-12" db="EMBL/GenBank/DDBJ databases">
        <authorList>
            <person name="Genoscope - CEA"/>
        </authorList>
    </citation>
    <scope>NUCLEOTIDE SEQUENCE</scope>
    <source>
        <strain evidence="3">CBS 1993</strain>
    </source>
</reference>
<dbReference type="Proteomes" id="UP000019384">
    <property type="component" value="Unassembled WGS sequence"/>
</dbReference>
<evidence type="ECO:0000313" key="3">
    <source>
        <dbReference type="EMBL" id="CDK24476.1"/>
    </source>
</evidence>
<gene>
    <name evidence="3" type="ORF">KUCA_T00000439001</name>
</gene>
<evidence type="ECO:0008006" key="5">
    <source>
        <dbReference type="Google" id="ProtNLM"/>
    </source>
</evidence>
<dbReference type="HOGENOM" id="CLU_1806457_0_0_1"/>
<evidence type="ECO:0000313" key="4">
    <source>
        <dbReference type="Proteomes" id="UP000019384"/>
    </source>
</evidence>
<dbReference type="InterPro" id="IPR036291">
    <property type="entry name" value="NAD(P)-bd_dom_sf"/>
</dbReference>
<keyword evidence="2" id="KW-0560">Oxidoreductase</keyword>
<evidence type="ECO:0000256" key="2">
    <source>
        <dbReference type="ARBA" id="ARBA00023002"/>
    </source>
</evidence>
<reference evidence="3" key="2">
    <citation type="submission" date="2014-02" db="EMBL/GenBank/DDBJ databases">
        <title>Complete DNA sequence of /Kuraishia capsulata/ illustrates novel genomic features among budding yeasts (/Saccharomycotina/).</title>
        <authorList>
            <person name="Morales L."/>
            <person name="Noel B."/>
            <person name="Porcel B."/>
            <person name="Marcet-Houben M."/>
            <person name="Hullo M-F."/>
            <person name="Sacerdot C."/>
            <person name="Tekaia F."/>
            <person name="Leh-Louis V."/>
            <person name="Despons L."/>
            <person name="Khanna V."/>
            <person name="Aury J-M."/>
            <person name="Barbe V."/>
            <person name="Couloux A."/>
            <person name="Labadie K."/>
            <person name="Pelletier E."/>
            <person name="Souciet J-L."/>
            <person name="Boekhout T."/>
            <person name="Gabaldon T."/>
            <person name="Wincker P."/>
            <person name="Dujon B."/>
        </authorList>
    </citation>
    <scope>NUCLEOTIDE SEQUENCE</scope>
    <source>
        <strain evidence="3">CBS 1993</strain>
    </source>
</reference>
<dbReference type="RefSeq" id="XP_022456493.1">
    <property type="nucleotide sequence ID" value="XM_022604979.1"/>
</dbReference>
<dbReference type="InterPro" id="IPR002347">
    <property type="entry name" value="SDR_fam"/>
</dbReference>
<proteinExistence type="inferred from homology"/>
<keyword evidence="4" id="KW-1185">Reference proteome</keyword>
<dbReference type="GeneID" id="34517881"/>
<comment type="similarity">
    <text evidence="1">Belongs to the short-chain dehydrogenases/reductases (SDR) family.</text>
</comment>
<dbReference type="GO" id="GO:0016491">
    <property type="term" value="F:oxidoreductase activity"/>
    <property type="evidence" value="ECO:0007669"/>
    <property type="project" value="UniProtKB-KW"/>
</dbReference>
<dbReference type="AlphaFoldDB" id="W6MFR9"/>
<dbReference type="EMBL" id="HG793125">
    <property type="protein sequence ID" value="CDK24476.1"/>
    <property type="molecule type" value="Genomic_DNA"/>
</dbReference>
<protein>
    <recommendedName>
        <fullName evidence="5">Ketoreductase (KR) domain-containing protein</fullName>
    </recommendedName>
</protein>
<organism evidence="3 4">
    <name type="scientific">Kuraishia capsulata CBS 1993</name>
    <dbReference type="NCBI Taxonomy" id="1382522"/>
    <lineage>
        <taxon>Eukaryota</taxon>
        <taxon>Fungi</taxon>
        <taxon>Dikarya</taxon>
        <taxon>Ascomycota</taxon>
        <taxon>Saccharomycotina</taxon>
        <taxon>Pichiomycetes</taxon>
        <taxon>Pichiales</taxon>
        <taxon>Pichiaceae</taxon>
        <taxon>Kuraishia</taxon>
    </lineage>
</organism>
<dbReference type="Pfam" id="PF00106">
    <property type="entry name" value="adh_short"/>
    <property type="match status" value="1"/>
</dbReference>
<dbReference type="PANTHER" id="PTHR24320:SF148">
    <property type="entry name" value="NAD(P)-BINDING ROSSMANN-FOLD SUPERFAMILY PROTEIN"/>
    <property type="match status" value="1"/>
</dbReference>
<dbReference type="SUPFAM" id="SSF51735">
    <property type="entry name" value="NAD(P)-binding Rossmann-fold domains"/>
    <property type="match status" value="1"/>
</dbReference>